<feature type="domain" description="Apple" evidence="3">
    <location>
        <begin position="30"/>
        <end position="104"/>
    </location>
</feature>
<dbReference type="AlphaFoldDB" id="A0A6G1KQJ5"/>
<evidence type="ECO:0000256" key="2">
    <source>
        <dbReference type="SAM" id="SignalP"/>
    </source>
</evidence>
<dbReference type="Proteomes" id="UP000799428">
    <property type="component" value="Unassembled WGS sequence"/>
</dbReference>
<dbReference type="Pfam" id="PF00024">
    <property type="entry name" value="PAN_1"/>
    <property type="match status" value="2"/>
</dbReference>
<evidence type="ECO:0000259" key="3">
    <source>
        <dbReference type="PROSITE" id="PS50948"/>
    </source>
</evidence>
<reference evidence="4" key="1">
    <citation type="journal article" date="2020" name="Stud. Mycol.">
        <title>101 Dothideomycetes genomes: a test case for predicting lifestyles and emergence of pathogens.</title>
        <authorList>
            <person name="Haridas S."/>
            <person name="Albert R."/>
            <person name="Binder M."/>
            <person name="Bloem J."/>
            <person name="Labutti K."/>
            <person name="Salamov A."/>
            <person name="Andreopoulos B."/>
            <person name="Baker S."/>
            <person name="Barry K."/>
            <person name="Bills G."/>
            <person name="Bluhm B."/>
            <person name="Cannon C."/>
            <person name="Castanera R."/>
            <person name="Culley D."/>
            <person name="Daum C."/>
            <person name="Ezra D."/>
            <person name="Gonzalez J."/>
            <person name="Henrissat B."/>
            <person name="Kuo A."/>
            <person name="Liang C."/>
            <person name="Lipzen A."/>
            <person name="Lutzoni F."/>
            <person name="Magnuson J."/>
            <person name="Mondo S."/>
            <person name="Nolan M."/>
            <person name="Ohm R."/>
            <person name="Pangilinan J."/>
            <person name="Park H.-J."/>
            <person name="Ramirez L."/>
            <person name="Alfaro M."/>
            <person name="Sun H."/>
            <person name="Tritt A."/>
            <person name="Yoshinaga Y."/>
            <person name="Zwiers L.-H."/>
            <person name="Turgeon B."/>
            <person name="Goodwin S."/>
            <person name="Spatafora J."/>
            <person name="Crous P."/>
            <person name="Grigoriev I."/>
        </authorList>
    </citation>
    <scope>NUCLEOTIDE SEQUENCE</scope>
    <source>
        <strain evidence="4">CBS 279.74</strain>
    </source>
</reference>
<dbReference type="OrthoDB" id="3793367at2759"/>
<evidence type="ECO:0000313" key="4">
    <source>
        <dbReference type="EMBL" id="KAF2715108.1"/>
    </source>
</evidence>
<protein>
    <recommendedName>
        <fullName evidence="3">Apple domain-containing protein</fullName>
    </recommendedName>
</protein>
<feature type="chain" id="PRO_5026179499" description="Apple domain-containing protein" evidence="2">
    <location>
        <begin position="19"/>
        <end position="228"/>
    </location>
</feature>
<dbReference type="Gene3D" id="3.50.4.10">
    <property type="entry name" value="Hepatocyte Growth Factor"/>
    <property type="match status" value="2"/>
</dbReference>
<feature type="compositionally biased region" description="Gly residues" evidence="1">
    <location>
        <begin position="125"/>
        <end position="147"/>
    </location>
</feature>
<name>A0A6G1KQJ5_9PLEO</name>
<dbReference type="InterPro" id="IPR003609">
    <property type="entry name" value="Pan_app"/>
</dbReference>
<sequence>MQSFTAIIAALAISSVSASPINNLVARSTCGSAPGGSGSQSPLSQPTGIQNAQGCQDQCTANGQCQSFVFGLVDSAIKCMLFNVPAAQVPNQGSTNLIAFDKGCTGVPTVTPTSANPTGANQGTGNNGQQGTGNNGQQGTGNNGQQGGKQQKRDTCGVAPSGPTNQNTSPLSQPANIQSSADCKKQCQANSSCKSFTFGSNTCKLFNVAASAIPAGAGSQAYDVGCSI</sequence>
<feature type="region of interest" description="Disordered" evidence="1">
    <location>
        <begin position="109"/>
        <end position="176"/>
    </location>
</feature>
<feature type="signal peptide" evidence="2">
    <location>
        <begin position="1"/>
        <end position="18"/>
    </location>
</feature>
<accession>A0A6G1KQJ5</accession>
<organism evidence="4 5">
    <name type="scientific">Pleomassaria siparia CBS 279.74</name>
    <dbReference type="NCBI Taxonomy" id="1314801"/>
    <lineage>
        <taxon>Eukaryota</taxon>
        <taxon>Fungi</taxon>
        <taxon>Dikarya</taxon>
        <taxon>Ascomycota</taxon>
        <taxon>Pezizomycotina</taxon>
        <taxon>Dothideomycetes</taxon>
        <taxon>Pleosporomycetidae</taxon>
        <taxon>Pleosporales</taxon>
        <taxon>Pleomassariaceae</taxon>
        <taxon>Pleomassaria</taxon>
    </lineage>
</organism>
<evidence type="ECO:0000256" key="1">
    <source>
        <dbReference type="SAM" id="MobiDB-lite"/>
    </source>
</evidence>
<keyword evidence="2" id="KW-0732">Signal</keyword>
<feature type="compositionally biased region" description="Polar residues" evidence="1">
    <location>
        <begin position="162"/>
        <end position="176"/>
    </location>
</feature>
<gene>
    <name evidence="4" type="ORF">K504DRAFT_457276</name>
</gene>
<dbReference type="SUPFAM" id="SSF57414">
    <property type="entry name" value="Hairpin loop containing domain-like"/>
    <property type="match status" value="1"/>
</dbReference>
<feature type="compositionally biased region" description="Polar residues" evidence="1">
    <location>
        <begin position="109"/>
        <end position="120"/>
    </location>
</feature>
<evidence type="ECO:0000313" key="5">
    <source>
        <dbReference type="Proteomes" id="UP000799428"/>
    </source>
</evidence>
<proteinExistence type="predicted"/>
<dbReference type="EMBL" id="MU005764">
    <property type="protein sequence ID" value="KAF2715108.1"/>
    <property type="molecule type" value="Genomic_DNA"/>
</dbReference>
<keyword evidence="5" id="KW-1185">Reference proteome</keyword>
<feature type="domain" description="Apple" evidence="3">
    <location>
        <begin position="156"/>
        <end position="226"/>
    </location>
</feature>
<dbReference type="PROSITE" id="PS50948">
    <property type="entry name" value="PAN"/>
    <property type="match status" value="2"/>
</dbReference>